<evidence type="ECO:0000256" key="1">
    <source>
        <dbReference type="SAM" id="Phobius"/>
    </source>
</evidence>
<sequence>MILTVPVSIAMFLKIVFIKALLFLIIFIAISYGIDYLVGLIESAQFDLSKYSNFGEGISYFLNYIKLKEGIELILTAFNVRFLIRRIPFIGS</sequence>
<feature type="transmembrane region" description="Helical" evidence="1">
    <location>
        <begin position="12"/>
        <end position="34"/>
    </location>
</feature>
<accession>A0AAU8B2Y1</accession>
<keyword evidence="1" id="KW-0472">Membrane</keyword>
<dbReference type="EMBL" id="PP511698">
    <property type="protein sequence ID" value="XCD06665.1"/>
    <property type="molecule type" value="Genomic_DNA"/>
</dbReference>
<name>A0AAU8B2Y1_9VIRU</name>
<reference evidence="2" key="1">
    <citation type="submission" date="2024-03" db="EMBL/GenBank/DDBJ databases">
        <title>Diverse circular DNA viruses in blood, oral, and fecal samples of captive lemurs.</title>
        <authorList>
            <person name="Paietta E.N."/>
            <person name="Kraberger S."/>
            <person name="Lund M.C."/>
            <person name="Custer J.M."/>
            <person name="Vargas K.M."/>
            <person name="Ehmke E.E."/>
            <person name="Yoder A.D."/>
            <person name="Varsani A."/>
        </authorList>
    </citation>
    <scope>NUCLEOTIDE SEQUENCE</scope>
    <source>
        <strain evidence="2">Duke_24SS_10</strain>
        <strain evidence="3">Duke_25SS_41</strain>
    </source>
</reference>
<evidence type="ECO:0000313" key="3">
    <source>
        <dbReference type="EMBL" id="XCD06665.1"/>
    </source>
</evidence>
<evidence type="ECO:0000313" key="2">
    <source>
        <dbReference type="EMBL" id="XCD05914.1"/>
    </source>
</evidence>
<keyword evidence="1" id="KW-0812">Transmembrane</keyword>
<proteinExistence type="predicted"/>
<protein>
    <submittedName>
        <fullName evidence="2">Uncharacterized protein</fullName>
    </submittedName>
</protein>
<dbReference type="EMBL" id="PP511608">
    <property type="protein sequence ID" value="XCD05914.1"/>
    <property type="molecule type" value="Genomic_DNA"/>
</dbReference>
<organism evidence="2">
    <name type="scientific">Dulem virus 56</name>
    <dbReference type="NCBI Taxonomy" id="3145767"/>
    <lineage>
        <taxon>Viruses</taxon>
        <taxon>Monodnaviria</taxon>
        <taxon>Loebvirae</taxon>
        <taxon>Hofneiviricota</taxon>
        <taxon>Faserviricetes</taxon>
        <taxon>Tubulavirales</taxon>
        <taxon>Inoviridae</taxon>
        <taxon>Inovirus</taxon>
    </lineage>
</organism>
<keyword evidence="1" id="KW-1133">Transmembrane helix</keyword>